<evidence type="ECO:0000256" key="1">
    <source>
        <dbReference type="ARBA" id="ARBA00005420"/>
    </source>
</evidence>
<evidence type="ECO:0000256" key="4">
    <source>
        <dbReference type="ARBA" id="ARBA00022801"/>
    </source>
</evidence>
<dbReference type="PANTHER" id="PTHR11347">
    <property type="entry name" value="CYCLIC NUCLEOTIDE PHOSPHODIESTERASE"/>
    <property type="match status" value="1"/>
</dbReference>
<evidence type="ECO:0000256" key="7">
    <source>
        <dbReference type="PIRSR" id="PIRSR623088-3"/>
    </source>
</evidence>
<dbReference type="PRINTS" id="PR00387">
    <property type="entry name" value="PDIESTERASE1"/>
</dbReference>
<feature type="transmembrane region" description="Helical" evidence="10">
    <location>
        <begin position="591"/>
        <end position="611"/>
    </location>
</feature>
<feature type="transmembrane region" description="Helical" evidence="10">
    <location>
        <begin position="623"/>
        <end position="647"/>
    </location>
</feature>
<dbReference type="InterPro" id="IPR003607">
    <property type="entry name" value="HD/PDEase_dom"/>
</dbReference>
<dbReference type="PROSITE" id="PS00126">
    <property type="entry name" value="PDEASE_I_1"/>
    <property type="match status" value="1"/>
</dbReference>
<keyword evidence="2" id="KW-0808">Transferase</keyword>
<feature type="binding site" evidence="7">
    <location>
        <position position="1071"/>
    </location>
    <ligand>
        <name>Zn(2+)</name>
        <dbReference type="ChEBI" id="CHEBI:29105"/>
        <label>1</label>
    </ligand>
</feature>
<keyword evidence="4 8" id="KW-0378">Hydrolase</keyword>
<dbReference type="InterPro" id="IPR023088">
    <property type="entry name" value="PDEase"/>
</dbReference>
<reference evidence="13" key="1">
    <citation type="journal article" date="2023" name="Commun. Biol.">
        <title>Genome analysis of Parmales, the sister group of diatoms, reveals the evolutionary specialization of diatoms from phago-mixotrophs to photoautotrophs.</title>
        <authorList>
            <person name="Ban H."/>
            <person name="Sato S."/>
            <person name="Yoshikawa S."/>
            <person name="Yamada K."/>
            <person name="Nakamura Y."/>
            <person name="Ichinomiya M."/>
            <person name="Sato N."/>
            <person name="Blanc-Mathieu R."/>
            <person name="Endo H."/>
            <person name="Kuwata A."/>
            <person name="Ogata H."/>
        </authorList>
    </citation>
    <scope>NUCLEOTIDE SEQUENCE [LARGE SCALE GENOMIC DNA]</scope>
</reference>
<feature type="transmembrane region" description="Helical" evidence="10">
    <location>
        <begin position="667"/>
        <end position="686"/>
    </location>
</feature>
<dbReference type="GO" id="GO:0007165">
    <property type="term" value="P:signal transduction"/>
    <property type="evidence" value="ECO:0007669"/>
    <property type="project" value="InterPro"/>
</dbReference>
<feature type="binding site" evidence="7">
    <location>
        <position position="966"/>
    </location>
    <ligand>
        <name>Zn(2+)</name>
        <dbReference type="ChEBI" id="CHEBI:29105"/>
        <label>1</label>
    </ligand>
</feature>
<comment type="similarity">
    <text evidence="1">Belongs to the diacylglycerol acyltransferase family.</text>
</comment>
<dbReference type="EC" id="3.1.4.-" evidence="8"/>
<comment type="cofactor">
    <cofactor evidence="8">
        <name>a divalent metal cation</name>
        <dbReference type="ChEBI" id="CHEBI:60240"/>
    </cofactor>
    <text evidence="8">Binds 2 divalent metal cations per subunit. Site 1 may preferentially bind zinc ions, while site 2 has a preference for magnesium and/or manganese ions.</text>
</comment>
<keyword evidence="13" id="KW-1185">Reference proteome</keyword>
<comment type="caution">
    <text evidence="12">The sequence shown here is derived from an EMBL/GenBank/DDBJ whole genome shotgun (WGS) entry which is preliminary data.</text>
</comment>
<feature type="transmembrane region" description="Helical" evidence="10">
    <location>
        <begin position="809"/>
        <end position="829"/>
    </location>
</feature>
<evidence type="ECO:0000259" key="11">
    <source>
        <dbReference type="PROSITE" id="PS51845"/>
    </source>
</evidence>
<dbReference type="InterPro" id="IPR023174">
    <property type="entry name" value="PDEase_CS"/>
</dbReference>
<dbReference type="SMART" id="SM00471">
    <property type="entry name" value="HDc"/>
    <property type="match status" value="1"/>
</dbReference>
<dbReference type="OrthoDB" id="264532at2759"/>
<dbReference type="AlphaFoldDB" id="A0A9W7GEB3"/>
<evidence type="ECO:0000256" key="6">
    <source>
        <dbReference type="PIRSR" id="PIRSR623088-1"/>
    </source>
</evidence>
<name>A0A9W7GEB3_9STRA</name>
<proteinExistence type="inferred from homology"/>
<dbReference type="PROSITE" id="PS51845">
    <property type="entry name" value="PDEASE_I_2"/>
    <property type="match status" value="1"/>
</dbReference>
<feature type="binding site" evidence="7">
    <location>
        <position position="965"/>
    </location>
    <ligand>
        <name>Zn(2+)</name>
        <dbReference type="ChEBI" id="CHEBI:29105"/>
        <label>1</label>
    </ligand>
</feature>
<dbReference type="GO" id="GO:0008374">
    <property type="term" value="F:O-acyltransferase activity"/>
    <property type="evidence" value="ECO:0007669"/>
    <property type="project" value="InterPro"/>
</dbReference>
<keyword evidence="10" id="KW-0472">Membrane</keyword>
<keyword evidence="3 7" id="KW-0479">Metal-binding</keyword>
<sequence>MSANHGRRYSRRMSVKKKHSVEYDSLVWGNNADHESDPLFETPSNVYDLLTHDVDTISDRMTTAEKNFRKMSKGPRRFSTLAREQFDLAKLGALHGHGDGELLQKSKTMPNRRMSAMSAVQSPQVKGDLMGGGNLAKFLQAQKDGASTGSRRVSFQTLGEGSLEEVSSDETSSDEEGDYDDGLNWVTDTVSLDDVPAARSWSIITVLFDHIIPHLTWFLMFALIKSPLSMRPVWFAIYFFPALAPRSVTSGLHKLLRSPKIWNRIAKDKNIQILVPPPMEGSRDAVSLGDHIPRVYGLHPHNKYPMNIFPGILSSTDKLPNLKVAQSSLGKWVPTVGWTTWFAGNVVDVTRKAIERELLKHNDIALFPGGAREMIVCEPDSNDICMVKHAGFLRLARANGAVVVPTFWFGMNDSHVSVFGKFDMAMYKKTGASIPLWLPNLKYSADSGVIGVVGPDIDTHEFRSDSDLEHFYFDILEELFEKYKVSVGGKRYANRKLKWIEHAPKGQEKKPAAKRESAEDAANAAKRLKADKAARAKKLSSKIAGLVGLVFLGLVLGTYLVTRGTWWSFSTWEAYEKAEESVAATEKLTFLYVHLTSCAVWAVLSTILVTTPFRKIARWHRKIGTVAIIASAVMSWSAVSLSCQSLFEHKASWNVINKSFHTICNFQIAYITLYLVSYGISSIYIYKKRAEHSKVMTILFMNLAVSLVPRFSAAFFRWLGAAFWSTDTSFSLACLTQILWQVGQIIASQRNATKTKTKGVSKDNRTCPQTLSETRTWSVKTLVVSCNIKILKFGLLMLVIALTDVLDGIIGLSMLASCLFMLFVGALDARRDFAFDSKLSKTRDSARNDKLANEKKTVEDTGAVDAEYLQTWYYDVHHHTDDELYKATVDMFKDRGLLEAFGISEEKLLTFAEEVVEGYTDSSYHNKYHAFDVMHVSYLLITSCHAGKYLSKLDELCLLITALAHDIGHDGFNNDFHKKIMSDRAKTYAGYSVQEMNSASMLFRILEKPGCNLLENLSAAERSDARDRMVRMILETDPLRHYDVISNFTDRLEKHTLTSEELVTTLLHIADVSNPVRPQNIATYWACAVEKEFLMQGDKEKQLGLKVSTFMDRGDANTALMELRFIDYVVAPAFHALADFLPLVNEYCVQRLDTNRKRWKEHLDTVEKYGKDSRRATTLRRKSSVTNLLFAVTKVRKDSVKDVPDHDVIDAEKVPDLISTGGEKGENEIDFVIPGVGSPELKKKSIWD</sequence>
<keyword evidence="5" id="KW-0012">Acyltransferase</keyword>
<evidence type="ECO:0000256" key="2">
    <source>
        <dbReference type="ARBA" id="ARBA00022679"/>
    </source>
</evidence>
<feature type="transmembrane region" description="Helical" evidence="10">
    <location>
        <begin position="543"/>
        <end position="562"/>
    </location>
</feature>
<dbReference type="GO" id="GO:0046872">
    <property type="term" value="F:metal ion binding"/>
    <property type="evidence" value="ECO:0007669"/>
    <property type="project" value="UniProtKB-KW"/>
</dbReference>
<feature type="transmembrane region" description="Helical" evidence="10">
    <location>
        <begin position="782"/>
        <end position="803"/>
    </location>
</feature>
<feature type="compositionally biased region" description="Acidic residues" evidence="9">
    <location>
        <begin position="162"/>
        <end position="180"/>
    </location>
</feature>
<feature type="binding site" evidence="7">
    <location>
        <position position="929"/>
    </location>
    <ligand>
        <name>Zn(2+)</name>
        <dbReference type="ChEBI" id="CHEBI:29105"/>
        <label>1</label>
    </ligand>
</feature>
<evidence type="ECO:0000256" key="3">
    <source>
        <dbReference type="ARBA" id="ARBA00022723"/>
    </source>
</evidence>
<dbReference type="InterPro" id="IPR002073">
    <property type="entry name" value="PDEase_catalytic_dom"/>
</dbReference>
<evidence type="ECO:0000256" key="8">
    <source>
        <dbReference type="RuleBase" id="RU363067"/>
    </source>
</evidence>
<evidence type="ECO:0000256" key="9">
    <source>
        <dbReference type="SAM" id="MobiDB-lite"/>
    </source>
</evidence>
<keyword evidence="10" id="KW-1133">Transmembrane helix</keyword>
<dbReference type="Proteomes" id="UP001165065">
    <property type="component" value="Unassembled WGS sequence"/>
</dbReference>
<evidence type="ECO:0000313" key="12">
    <source>
        <dbReference type="EMBL" id="GMI43118.1"/>
    </source>
</evidence>
<evidence type="ECO:0000313" key="13">
    <source>
        <dbReference type="Proteomes" id="UP001165065"/>
    </source>
</evidence>
<dbReference type="CDD" id="cd00077">
    <property type="entry name" value="HDc"/>
    <property type="match status" value="1"/>
</dbReference>
<dbReference type="Gene3D" id="1.10.1300.10">
    <property type="entry name" value="3'5'-cyclic nucleotide phosphodiesterase, catalytic domain"/>
    <property type="match status" value="1"/>
</dbReference>
<dbReference type="InterPro" id="IPR036971">
    <property type="entry name" value="PDEase_catalytic_dom_sf"/>
</dbReference>
<feature type="region of interest" description="Disordered" evidence="9">
    <location>
        <begin position="160"/>
        <end position="180"/>
    </location>
</feature>
<accession>A0A9W7GEB3</accession>
<dbReference type="EMBL" id="BRYA01000188">
    <property type="protein sequence ID" value="GMI43118.1"/>
    <property type="molecule type" value="Genomic_DNA"/>
</dbReference>
<feature type="active site" description="Proton donor" evidence="6">
    <location>
        <position position="925"/>
    </location>
</feature>
<evidence type="ECO:0000256" key="5">
    <source>
        <dbReference type="ARBA" id="ARBA00023315"/>
    </source>
</evidence>
<dbReference type="Pfam" id="PF03982">
    <property type="entry name" value="DAGAT"/>
    <property type="match status" value="1"/>
</dbReference>
<dbReference type="GO" id="GO:0004114">
    <property type="term" value="F:3',5'-cyclic-nucleotide phosphodiesterase activity"/>
    <property type="evidence" value="ECO:0007669"/>
    <property type="project" value="InterPro"/>
</dbReference>
<organism evidence="12 13">
    <name type="scientific">Triparma columacea</name>
    <dbReference type="NCBI Taxonomy" id="722753"/>
    <lineage>
        <taxon>Eukaryota</taxon>
        <taxon>Sar</taxon>
        <taxon>Stramenopiles</taxon>
        <taxon>Ochrophyta</taxon>
        <taxon>Bolidophyceae</taxon>
        <taxon>Parmales</taxon>
        <taxon>Triparmaceae</taxon>
        <taxon>Triparma</taxon>
    </lineage>
</organism>
<feature type="binding site" evidence="7">
    <location>
        <position position="966"/>
    </location>
    <ligand>
        <name>Zn(2+)</name>
        <dbReference type="ChEBI" id="CHEBI:29105"/>
        <label>2</label>
    </ligand>
</feature>
<comment type="similarity">
    <text evidence="8">Belongs to the cyclic nucleotide phosphodiesterase family.</text>
</comment>
<feature type="domain" description="PDEase" evidence="11">
    <location>
        <begin position="846"/>
        <end position="1166"/>
    </location>
</feature>
<dbReference type="SUPFAM" id="SSF109604">
    <property type="entry name" value="HD-domain/PDEase-like"/>
    <property type="match status" value="1"/>
</dbReference>
<protein>
    <recommendedName>
        <fullName evidence="8">Phosphodiesterase</fullName>
        <ecNumber evidence="8">3.1.4.-</ecNumber>
    </recommendedName>
</protein>
<evidence type="ECO:0000256" key="10">
    <source>
        <dbReference type="SAM" id="Phobius"/>
    </source>
</evidence>
<gene>
    <name evidence="12" type="ORF">TrCOL_g9072</name>
</gene>
<dbReference type="Pfam" id="PF00233">
    <property type="entry name" value="PDEase_I"/>
    <property type="match status" value="1"/>
</dbReference>
<keyword evidence="10" id="KW-0812">Transmembrane</keyword>
<feature type="transmembrane region" description="Helical" evidence="10">
    <location>
        <begin position="698"/>
        <end position="718"/>
    </location>
</feature>
<feature type="transmembrane region" description="Helical" evidence="10">
    <location>
        <begin position="201"/>
        <end position="224"/>
    </location>
</feature>
<dbReference type="InterPro" id="IPR007130">
    <property type="entry name" value="DAGAT"/>
</dbReference>